<dbReference type="RefSeq" id="XP_005713027.1">
    <property type="nucleotide sequence ID" value="XM_005712970.1"/>
</dbReference>
<dbReference type="Gramene" id="CDF34163">
    <property type="protein sequence ID" value="CDF34163"/>
    <property type="gene ID" value="CHC_T00002673001"/>
</dbReference>
<dbReference type="RefSeq" id="XP_005716859.1">
    <property type="nucleotide sequence ID" value="XM_005716802.1"/>
</dbReference>
<dbReference type="Gramene" id="CDF37040">
    <property type="protein sequence ID" value="CDF37040"/>
    <property type="gene ID" value="CHC_T00005223001"/>
</dbReference>
<dbReference type="EMBL" id="HG001637">
    <property type="protein sequence ID" value="CDF33224.1"/>
    <property type="molecule type" value="Genomic_DNA"/>
</dbReference>
<protein>
    <submittedName>
        <fullName evidence="5">Uncharacterized protein</fullName>
    </submittedName>
</protein>
<dbReference type="GeneID" id="17324573"/>
<dbReference type="Proteomes" id="UP000012073">
    <property type="component" value="Unassembled WGS sequence"/>
</dbReference>
<reference evidence="5" key="2">
    <citation type="journal article" date="2013" name="Proc. Natl. Acad. Sci. U.S.A.">
        <title>Genome structure and metabolic features in the red seaweed Chondrus crispus shed light on evolution of the Archaeplastida.</title>
        <authorList>
            <person name="Collen J."/>
            <person name="Porcel B."/>
            <person name="Carre W."/>
            <person name="Ball S.G."/>
            <person name="Chaparro C."/>
            <person name="Tonon T."/>
            <person name="Barbeyron T."/>
            <person name="Michel G."/>
            <person name="Noel B."/>
            <person name="Valentin K."/>
            <person name="Elias M."/>
            <person name="Artiguenave F."/>
            <person name="Arun A."/>
            <person name="Aury J.M."/>
            <person name="Barbosa-Neto J.F."/>
            <person name="Bothwell J.H."/>
            <person name="Bouget F.Y."/>
            <person name="Brillet L."/>
            <person name="Cabello-Hurtado F."/>
            <person name="Capella-Gutierrez S."/>
            <person name="Charrier B."/>
            <person name="Cladiere L."/>
            <person name="Cock J.M."/>
            <person name="Coelho S.M."/>
            <person name="Colleoni C."/>
            <person name="Czjzek M."/>
            <person name="Da Silva C."/>
            <person name="Delage L."/>
            <person name="Denoeud F."/>
            <person name="Deschamps P."/>
            <person name="Dittami S.M."/>
            <person name="Gabalden T."/>
            <person name="Gachon C.M."/>
            <person name="Groisillier A."/>
            <person name="Herve C."/>
            <person name="Jabbari K."/>
            <person name="Katinka M."/>
            <person name="Kloareg B."/>
            <person name="Kowalczyk N."/>
            <person name="Labadie K."/>
            <person name="Leblanc C."/>
            <person name="Lopez P.J."/>
            <person name="McLachlan D.H."/>
            <person name="Meslet-Cladiere L."/>
            <person name="Moustafa A."/>
            <person name="Nehr Z."/>
            <person name="Nyvall Collen P."/>
            <person name="Panaud O."/>
            <person name="Partensky F."/>
            <person name="Poulain J."/>
            <person name="Rensing S.A."/>
            <person name="Rousvoal S."/>
            <person name="Samson G."/>
            <person name="Symeonidi A."/>
            <person name="Weissenbach J."/>
            <person name="Zambounis A."/>
            <person name="Wincker P."/>
            <person name="Boyen C."/>
        </authorList>
    </citation>
    <scope>NUCLEOTIDE SEQUENCE [LARGE SCALE GENOMIC DNA]</scope>
    <source>
        <strain evidence="5">Stackhouse</strain>
    </source>
</reference>
<evidence type="ECO:0000313" key="5">
    <source>
        <dbReference type="EMBL" id="CDF37948.1"/>
    </source>
</evidence>
<reference evidence="5" key="3">
    <citation type="submission" date="2013-05" db="EMBL/GenBank/DDBJ databases">
        <authorList>
            <person name="Genoscope - CEA"/>
        </authorList>
    </citation>
    <scope>NUCLEOTIDE SEQUENCE</scope>
    <source>
        <strain evidence="5">Stackhouse</strain>
    </source>
</reference>
<dbReference type="EMBL" id="HG001812">
    <property type="protein sequence ID" value="CDF37040.1"/>
    <property type="molecule type" value="Genomic_DNA"/>
</dbReference>
<gene>
    <name evidence="5" type="ORF">CHC_T00000010001</name>
    <name evidence="2" type="ORF">CHC_T00001914001</name>
    <name evidence="3" type="ORF">CHC_T00002673001</name>
    <name evidence="4" type="ORF">CHC_T00005223001</name>
</gene>
<dbReference type="GeneID" id="17320739"/>
<reference evidence="6" key="1">
    <citation type="journal article" date="2013" name="Proc. Natl. Acad. Sci. U.S.A.">
        <title>Genome structure and metabolic features in the red seaweed Chondrus crispus shed light on evolution of the Archaeplastida.</title>
        <authorList>
            <person name="Collen J."/>
            <person name="Porcel B."/>
            <person name="Carre W."/>
            <person name="Ball S.G."/>
            <person name="Chaparro C."/>
            <person name="Tonon T."/>
            <person name="Barbeyron T."/>
            <person name="Michel G."/>
            <person name="Noel B."/>
            <person name="Valentin K."/>
            <person name="Elias M."/>
            <person name="Artiguenave F."/>
            <person name="Arun A."/>
            <person name="Aury J.M."/>
            <person name="Barbosa-Neto J.F."/>
            <person name="Bothwell J.H."/>
            <person name="Bouget F.Y."/>
            <person name="Brillet L."/>
            <person name="Cabello-Hurtado F."/>
            <person name="Capella-Gutierrez S."/>
            <person name="Charrier B."/>
            <person name="Cladiere L."/>
            <person name="Cock J.M."/>
            <person name="Coelho S.M."/>
            <person name="Colleoni C."/>
            <person name="Czjzek M."/>
            <person name="Da Silva C."/>
            <person name="Delage L."/>
            <person name="Denoeud F."/>
            <person name="Deschamps P."/>
            <person name="Dittami S.M."/>
            <person name="Gabaldon T."/>
            <person name="Gachon C.M."/>
            <person name="Groisillier A."/>
            <person name="Herve C."/>
            <person name="Jabbari K."/>
            <person name="Katinka M."/>
            <person name="Kloareg B."/>
            <person name="Kowalczyk N."/>
            <person name="Labadie K."/>
            <person name="Leblanc C."/>
            <person name="Lopez P.J."/>
            <person name="McLachlan D.H."/>
            <person name="Meslet-Cladiere L."/>
            <person name="Moustafa A."/>
            <person name="Nehr Z."/>
            <person name="Nyvall Collen P."/>
            <person name="Panaud O."/>
            <person name="Partensky F."/>
            <person name="Poulain J."/>
            <person name="Rensing S.A."/>
            <person name="Rousvoal S."/>
            <person name="Samson G."/>
            <person name="Symeonidi A."/>
            <person name="Weissenbach J."/>
            <person name="Zambounis A."/>
            <person name="Wincker P."/>
            <person name="Boyen C."/>
        </authorList>
    </citation>
    <scope>NUCLEOTIDE SEQUENCE [LARGE SCALE GENOMIC DNA]</scope>
    <source>
        <strain evidence="6">cv. Stackhouse</strain>
    </source>
</reference>
<proteinExistence type="predicted"/>
<dbReference type="GeneID" id="17325535"/>
<accession>R7QJN4</accession>
<dbReference type="RefSeq" id="XP_005713982.1">
    <property type="nucleotide sequence ID" value="XM_005713925.1"/>
</dbReference>
<feature type="region of interest" description="Disordered" evidence="1">
    <location>
        <begin position="1"/>
        <end position="22"/>
    </location>
</feature>
<organism evidence="5 6">
    <name type="scientific">Chondrus crispus</name>
    <name type="common">Carrageen Irish moss</name>
    <name type="synonym">Polymorpha crispa</name>
    <dbReference type="NCBI Taxonomy" id="2769"/>
    <lineage>
        <taxon>Eukaryota</taxon>
        <taxon>Rhodophyta</taxon>
        <taxon>Florideophyceae</taxon>
        <taxon>Rhodymeniophycidae</taxon>
        <taxon>Gigartinales</taxon>
        <taxon>Gigartinaceae</taxon>
        <taxon>Chondrus</taxon>
    </lineage>
</organism>
<dbReference type="Gramene" id="CDF37948">
    <property type="protein sequence ID" value="CDF37948"/>
    <property type="gene ID" value="CHC_T00000010001"/>
</dbReference>
<dbReference type="KEGG" id="ccp:CHC_T00002673001"/>
<dbReference type="GeneID" id="17321710"/>
<dbReference type="RefSeq" id="XP_005717817.1">
    <property type="nucleotide sequence ID" value="XM_005717760.1"/>
</dbReference>
<evidence type="ECO:0000313" key="2">
    <source>
        <dbReference type="EMBL" id="CDF33224.1"/>
    </source>
</evidence>
<dbReference type="Gramene" id="CDF33224">
    <property type="protein sequence ID" value="CDF33224"/>
    <property type="gene ID" value="CHC_T00001914001"/>
</dbReference>
<dbReference type="EMBL" id="HG001675">
    <property type="protein sequence ID" value="CDF34163.1"/>
    <property type="molecule type" value="Genomic_DNA"/>
</dbReference>
<dbReference type="KEGG" id="ccp:CHC_T00001914001"/>
<evidence type="ECO:0000313" key="3">
    <source>
        <dbReference type="EMBL" id="CDF34163.1"/>
    </source>
</evidence>
<name>R7QJN4_CHOCR</name>
<dbReference type="AlphaFoldDB" id="R7QJN4"/>
<evidence type="ECO:0000313" key="4">
    <source>
        <dbReference type="EMBL" id="CDF37040.1"/>
    </source>
</evidence>
<sequence length="89" mass="10026">MCSNISLRSVRSTHPTPRQPHSYFDLASLHTFPPSYQPLSNPAAQRLHGSCCRLRRGAGTRYLSPSRRLLRQYHRIGREGGTAIRPPAC</sequence>
<evidence type="ECO:0000256" key="1">
    <source>
        <dbReference type="SAM" id="MobiDB-lite"/>
    </source>
</evidence>
<feature type="compositionally biased region" description="Polar residues" evidence="1">
    <location>
        <begin position="1"/>
        <end position="16"/>
    </location>
</feature>
<dbReference type="KEGG" id="ccp:CHC_T00005223001"/>
<dbReference type="EMBL" id="HG001889">
    <property type="protein sequence ID" value="CDF37948.1"/>
    <property type="molecule type" value="Genomic_DNA"/>
</dbReference>
<evidence type="ECO:0000313" key="6">
    <source>
        <dbReference type="Proteomes" id="UP000012073"/>
    </source>
</evidence>
<keyword evidence="6" id="KW-1185">Reference proteome</keyword>
<dbReference type="KEGG" id="ccp:CHC_T00000010001"/>